<evidence type="ECO:0000313" key="3">
    <source>
        <dbReference type="EMBL" id="CAL8148836.1"/>
    </source>
</evidence>
<dbReference type="PANTHER" id="PTHR31854:SF2">
    <property type="entry name" value="TUBULIN POLYGLUTAMYLASE COMPLEX SUBUNIT 2"/>
    <property type="match status" value="1"/>
</dbReference>
<dbReference type="PANTHER" id="PTHR31854">
    <property type="entry name" value="TUBULIN POLYGLUTAMYLASE COMPLEX SUBUNIT 2"/>
    <property type="match status" value="1"/>
</dbReference>
<proteinExistence type="predicted"/>
<dbReference type="Proteomes" id="UP001642540">
    <property type="component" value="Unassembled WGS sequence"/>
</dbReference>
<feature type="compositionally biased region" description="Polar residues" evidence="1">
    <location>
        <begin position="191"/>
        <end position="207"/>
    </location>
</feature>
<dbReference type="EMBL" id="CAXLJM020000177">
    <property type="protein sequence ID" value="CAL8148836.1"/>
    <property type="molecule type" value="Genomic_DNA"/>
</dbReference>
<name>A0ABP1SA04_9HEXA</name>
<dbReference type="SMART" id="SM00860">
    <property type="entry name" value="SMI1_KNR4"/>
    <property type="match status" value="1"/>
</dbReference>
<evidence type="ECO:0000259" key="2">
    <source>
        <dbReference type="SMART" id="SM00860"/>
    </source>
</evidence>
<dbReference type="InterPro" id="IPR039231">
    <property type="entry name" value="TPGS2"/>
</dbReference>
<comment type="caution">
    <text evidence="3">The sequence shown here is derived from an EMBL/GenBank/DDBJ whole genome shotgun (WGS) entry which is preliminary data.</text>
</comment>
<evidence type="ECO:0000313" key="4">
    <source>
        <dbReference type="Proteomes" id="UP001642540"/>
    </source>
</evidence>
<reference evidence="3 4" key="1">
    <citation type="submission" date="2024-08" db="EMBL/GenBank/DDBJ databases">
        <authorList>
            <person name="Cucini C."/>
            <person name="Frati F."/>
        </authorList>
    </citation>
    <scope>NUCLEOTIDE SEQUENCE [LARGE SCALE GENOMIC DNA]</scope>
</reference>
<keyword evidence="4" id="KW-1185">Reference proteome</keyword>
<feature type="domain" description="Knr4/Smi1-like" evidence="2">
    <location>
        <begin position="12"/>
        <end position="251"/>
    </location>
</feature>
<dbReference type="Gene3D" id="3.40.1580.10">
    <property type="entry name" value="SMI1/KNR4-like"/>
    <property type="match status" value="1"/>
</dbReference>
<organism evidence="3 4">
    <name type="scientific">Orchesella dallaii</name>
    <dbReference type="NCBI Taxonomy" id="48710"/>
    <lineage>
        <taxon>Eukaryota</taxon>
        <taxon>Metazoa</taxon>
        <taxon>Ecdysozoa</taxon>
        <taxon>Arthropoda</taxon>
        <taxon>Hexapoda</taxon>
        <taxon>Collembola</taxon>
        <taxon>Entomobryomorpha</taxon>
        <taxon>Entomobryoidea</taxon>
        <taxon>Orchesellidae</taxon>
        <taxon>Orchesellinae</taxon>
        <taxon>Orchesella</taxon>
    </lineage>
</organism>
<feature type="compositionally biased region" description="Low complexity" evidence="1">
    <location>
        <begin position="103"/>
        <end position="114"/>
    </location>
</feature>
<evidence type="ECO:0000256" key="1">
    <source>
        <dbReference type="SAM" id="MobiDB-lite"/>
    </source>
</evidence>
<dbReference type="InterPro" id="IPR018958">
    <property type="entry name" value="Knr4/Smi1-like_dom"/>
</dbReference>
<protein>
    <recommendedName>
        <fullName evidence="2">Knr4/Smi1-like domain-containing protein</fullName>
    </recommendedName>
</protein>
<feature type="region of interest" description="Disordered" evidence="1">
    <location>
        <begin position="191"/>
        <end position="215"/>
    </location>
</feature>
<sequence>MIRNIKSQFRKPADKHSLSMWERKNGVTLPTDLKEYYQSTNGFKLTWSLEHAGDILPIGEMNINPLNQLTEIHIAAKQSAIISNASLSGGRSIQFGARPKTCSESSTRHSSTSRKPNENQDAGQNFGQISFSELEQTIVGSCGHTKMTISGLNYNPNNKMFILDCGRNGWGKVCLVYPPPPSSITSIVGVQDPKSTLSSSPTANNEKQGGKPEKKGIGAAIVSEPYVEIWFMDPSFQWHYLAPTFTHFYRMLLFHLGLPQWQYRFTPFGLSSWAEQMFWLVAPHLLQTPKLSKFPSMYHGAGLWCTDLPSEVATPNPILNVLSNQLFRRKKKDKEK</sequence>
<gene>
    <name evidence="3" type="ORF">ODALV1_LOCUS31547</name>
</gene>
<dbReference type="InterPro" id="IPR037883">
    <property type="entry name" value="Knr4/Smi1-like_sf"/>
</dbReference>
<feature type="region of interest" description="Disordered" evidence="1">
    <location>
        <begin position="95"/>
        <end position="124"/>
    </location>
</feature>
<accession>A0ABP1SA04</accession>
<dbReference type="SUPFAM" id="SSF160631">
    <property type="entry name" value="SMI1/KNR4-like"/>
    <property type="match status" value="1"/>
</dbReference>